<organism evidence="2">
    <name type="scientific">Phytoplasma mali (strain AT)</name>
    <dbReference type="NCBI Taxonomy" id="482235"/>
    <lineage>
        <taxon>Bacteria</taxon>
        <taxon>Bacillati</taxon>
        <taxon>Mycoplasmatota</taxon>
        <taxon>Mollicutes</taxon>
        <taxon>Acholeplasmatales</taxon>
        <taxon>Acholeplasmataceae</taxon>
        <taxon>Candidatus Phytoplasma</taxon>
        <taxon>16SrX (Apple proliferation group)</taxon>
    </lineage>
</organism>
<name>B3QZJ8_PHYMT</name>
<reference evidence="1 2" key="1">
    <citation type="journal article" date="2008" name="BMC Genomics">
        <title>The linear chromosome of the plant-pathogenic mycoplasma 'Candidatus Phytoplasma mali'.</title>
        <authorList>
            <person name="Kube M."/>
            <person name="Schneider B."/>
            <person name="Kuhl H."/>
            <person name="Dandekar T."/>
            <person name="Heitmann K."/>
            <person name="Migdoll A.M."/>
            <person name="Reinhardt R."/>
            <person name="Seemueller E."/>
        </authorList>
    </citation>
    <scope>NUCLEOTIDE SEQUENCE [LARGE SCALE GENOMIC DNA]</scope>
    <source>
        <strain evidence="1 2">AT</strain>
    </source>
</reference>
<dbReference type="HOGENOM" id="CLU_1665800_0_0_14"/>
<dbReference type="EMBL" id="CU469464">
    <property type="protein sequence ID" value="CAP18605.1"/>
    <property type="molecule type" value="Genomic_DNA"/>
</dbReference>
<protein>
    <submittedName>
        <fullName evidence="1">Uncharacterized protein</fullName>
    </submittedName>
</protein>
<accession>B3QZJ8</accession>
<dbReference type="Proteomes" id="UP000002020">
    <property type="component" value="Chromosome"/>
</dbReference>
<gene>
    <name evidence="1" type="ordered locus">ATP_00418</name>
</gene>
<dbReference type="KEGG" id="pml:ATP_00418"/>
<evidence type="ECO:0000313" key="2">
    <source>
        <dbReference type="Proteomes" id="UP000002020"/>
    </source>
</evidence>
<evidence type="ECO:0000313" key="1">
    <source>
        <dbReference type="EMBL" id="CAP18605.1"/>
    </source>
</evidence>
<keyword evidence="2" id="KW-1185">Reference proteome</keyword>
<proteinExistence type="predicted"/>
<sequence length="158" mass="19379">MFTKIENQIKAVFTNDADKLRIRILNYYHRYNIKPISHHLEQIIYSFLNKSRKFNQVQLKPRLNPEYDILINNFYKIDLKSSLSGDRFLTKTISFTKTFLICVYNLNKIKFYWLNSQDQEKYLANFKFNQSMRHFRFLNLNRFLKPILILEFPEFKIF</sequence>
<dbReference type="AlphaFoldDB" id="B3QZJ8"/>
<dbReference type="STRING" id="37692.ATP_00418"/>